<dbReference type="AlphaFoldDB" id="A0A167IXY9"/>
<dbReference type="GO" id="GO:0004029">
    <property type="term" value="F:aldehyde dehydrogenase (NAD+) activity"/>
    <property type="evidence" value="ECO:0007669"/>
    <property type="project" value="TreeGrafter"/>
</dbReference>
<dbReference type="Gene3D" id="3.40.50.720">
    <property type="entry name" value="NAD(P)-binding Rossmann-like Domain"/>
    <property type="match status" value="1"/>
</dbReference>
<dbReference type="InterPro" id="IPR051783">
    <property type="entry name" value="NAD(P)-dependent_oxidoreduct"/>
</dbReference>
<dbReference type="PANTHER" id="PTHR48079">
    <property type="entry name" value="PROTEIN YEEZ"/>
    <property type="match status" value="1"/>
</dbReference>
<name>A0A167IXY9_9FLAO</name>
<dbReference type="OrthoDB" id="751203at2"/>
<dbReference type="SUPFAM" id="SSF51735">
    <property type="entry name" value="NAD(P)-binding Rossmann-fold domains"/>
    <property type="match status" value="1"/>
</dbReference>
<protein>
    <submittedName>
        <fullName evidence="1">NAD(P)-dependent oxidoreductase</fullName>
    </submittedName>
</protein>
<dbReference type="InterPro" id="IPR036291">
    <property type="entry name" value="NAD(P)-bd_dom_sf"/>
</dbReference>
<gene>
    <name evidence="1" type="ORF">ULVI_05125</name>
</gene>
<proteinExistence type="predicted"/>
<evidence type="ECO:0000313" key="1">
    <source>
        <dbReference type="EMBL" id="OAB80122.1"/>
    </source>
</evidence>
<accession>A0A167IXY9</accession>
<dbReference type="RefSeq" id="WP_068590395.1">
    <property type="nucleotide sequence ID" value="NZ_LRXL01000026.1"/>
</dbReference>
<dbReference type="STRING" id="1763537.ULVI_05125"/>
<sequence>MSKTISIAGLGWLGQPFAQRLMTLGYRVKGSVTSLKKASSFQNRGFNAFPLELSEQGISGEPKAFLKDVTILVCMIPPGLRRNTGADHVAKMKHFLGAIEASSVKKLVLVSSTSVYSDSQGHVFETNVPKPNSNAGLQLLEVEQLFFNAPSFKTTLVRFGGLYGGSREPVKYLAGRTELNGGAAPVNLIHRDDAIGILSEIIKQDAFGHIFNAVSPQHPLKKEYYTHRAKELQLEPPNFSEEIENRTYKKVDSKNLDLVLGYSFIHALN</sequence>
<keyword evidence="2" id="KW-1185">Reference proteome</keyword>
<reference evidence="1 2" key="1">
    <citation type="submission" date="2016-02" db="EMBL/GenBank/DDBJ databases">
        <title>Ulvibacter sp. LPB0005, isolated from Thais luteostoma.</title>
        <authorList>
            <person name="Shin S.-K."/>
            <person name="Yi H."/>
        </authorList>
    </citation>
    <scope>NUCLEOTIDE SEQUENCE [LARGE SCALE GENOMIC DNA]</scope>
    <source>
        <strain evidence="1 2">LPB0005</strain>
    </source>
</reference>
<dbReference type="GO" id="GO:0005737">
    <property type="term" value="C:cytoplasm"/>
    <property type="evidence" value="ECO:0007669"/>
    <property type="project" value="TreeGrafter"/>
</dbReference>
<comment type="caution">
    <text evidence="1">The sequence shown here is derived from an EMBL/GenBank/DDBJ whole genome shotgun (WGS) entry which is preliminary data.</text>
</comment>
<dbReference type="Proteomes" id="UP000077013">
    <property type="component" value="Unassembled WGS sequence"/>
</dbReference>
<evidence type="ECO:0000313" key="2">
    <source>
        <dbReference type="Proteomes" id="UP000077013"/>
    </source>
</evidence>
<organism evidence="1 2">
    <name type="scientific">Cochleicola gelatinilyticus</name>
    <dbReference type="NCBI Taxonomy" id="1763537"/>
    <lineage>
        <taxon>Bacteria</taxon>
        <taxon>Pseudomonadati</taxon>
        <taxon>Bacteroidota</taxon>
        <taxon>Flavobacteriia</taxon>
        <taxon>Flavobacteriales</taxon>
        <taxon>Flavobacteriaceae</taxon>
        <taxon>Cochleicola</taxon>
    </lineage>
</organism>
<dbReference type="EMBL" id="LRXL01000026">
    <property type="protein sequence ID" value="OAB80122.1"/>
    <property type="molecule type" value="Genomic_DNA"/>
</dbReference>
<dbReference type="CDD" id="cd05266">
    <property type="entry name" value="SDR_a4"/>
    <property type="match status" value="1"/>
</dbReference>
<dbReference type="PANTHER" id="PTHR48079:SF6">
    <property type="entry name" value="NAD(P)-BINDING DOMAIN-CONTAINING PROTEIN-RELATED"/>
    <property type="match status" value="1"/>
</dbReference>